<dbReference type="InterPro" id="IPR011762">
    <property type="entry name" value="COA_CT_N"/>
</dbReference>
<dbReference type="Pfam" id="PF00289">
    <property type="entry name" value="Biotin_carb_N"/>
    <property type="match status" value="1"/>
</dbReference>
<dbReference type="InterPro" id="IPR011764">
    <property type="entry name" value="Biotin_carboxylation_dom"/>
</dbReference>
<dbReference type="InterPro" id="IPR005482">
    <property type="entry name" value="Biotin_COase_C"/>
</dbReference>
<evidence type="ECO:0000256" key="9">
    <source>
        <dbReference type="ARBA" id="ARBA00023160"/>
    </source>
</evidence>
<evidence type="ECO:0008006" key="22">
    <source>
        <dbReference type="Google" id="ProtNLM"/>
    </source>
</evidence>
<dbReference type="InterPro" id="IPR013537">
    <property type="entry name" value="AcCoA_COase_cen"/>
</dbReference>
<evidence type="ECO:0000259" key="17">
    <source>
        <dbReference type="PROSITE" id="PS50979"/>
    </source>
</evidence>
<dbReference type="PROSITE" id="PS00866">
    <property type="entry name" value="CPSASE_1"/>
    <property type="match status" value="1"/>
</dbReference>
<keyword evidence="8" id="KW-0443">Lipid metabolism</keyword>
<evidence type="ECO:0000256" key="2">
    <source>
        <dbReference type="ARBA" id="ARBA00004956"/>
    </source>
</evidence>
<dbReference type="Gene3D" id="2.40.50.100">
    <property type="match status" value="1"/>
</dbReference>
<dbReference type="FunFam" id="3.30.1490.20:FF:000003">
    <property type="entry name" value="acetyl-CoA carboxylase isoform X1"/>
    <property type="match status" value="1"/>
</dbReference>
<protein>
    <recommendedName>
        <fullName evidence="22">Acetyl-CoA carboxylase</fullName>
    </recommendedName>
</protein>
<evidence type="ECO:0000256" key="11">
    <source>
        <dbReference type="ARBA" id="ARBA00023268"/>
    </source>
</evidence>
<dbReference type="InterPro" id="IPR049074">
    <property type="entry name" value="ACCA_BT"/>
</dbReference>
<dbReference type="Gene3D" id="3.30.470.20">
    <property type="entry name" value="ATP-grasp fold, B domain"/>
    <property type="match status" value="1"/>
</dbReference>
<keyword evidence="11" id="KW-0511">Multifunctional enzyme</keyword>
<accession>A0AAV8UP66</accession>
<dbReference type="PANTHER" id="PTHR45728:SF3">
    <property type="entry name" value="ACETYL-COA CARBOXYLASE"/>
    <property type="match status" value="1"/>
</dbReference>
<dbReference type="FunFam" id="2.40.50.100:FF:000005">
    <property type="entry name" value="Acetyl-CoA carboxylase 1"/>
    <property type="match status" value="1"/>
</dbReference>
<dbReference type="Gene3D" id="3.40.50.20">
    <property type="match status" value="1"/>
</dbReference>
<dbReference type="InterPro" id="IPR034733">
    <property type="entry name" value="AcCoA_carboxyl_beta"/>
</dbReference>
<dbReference type="PROSITE" id="PS00867">
    <property type="entry name" value="CPSASE_2"/>
    <property type="match status" value="1"/>
</dbReference>
<dbReference type="Pfam" id="PF21385">
    <property type="entry name" value="ACCA_BT"/>
    <property type="match status" value="1"/>
</dbReference>
<comment type="catalytic activity">
    <reaction evidence="12">
        <text>hydrogencarbonate + acetyl-CoA + ATP = malonyl-CoA + ADP + phosphate + H(+)</text>
        <dbReference type="Rhea" id="RHEA:11308"/>
        <dbReference type="ChEBI" id="CHEBI:15378"/>
        <dbReference type="ChEBI" id="CHEBI:17544"/>
        <dbReference type="ChEBI" id="CHEBI:30616"/>
        <dbReference type="ChEBI" id="CHEBI:43474"/>
        <dbReference type="ChEBI" id="CHEBI:57288"/>
        <dbReference type="ChEBI" id="CHEBI:57384"/>
        <dbReference type="ChEBI" id="CHEBI:456216"/>
        <dbReference type="EC" id="6.4.1.2"/>
    </reaction>
</comment>
<keyword evidence="4" id="KW-0436">Ligase</keyword>
<dbReference type="Pfam" id="PF01039">
    <property type="entry name" value="Carboxyl_trans"/>
    <property type="match status" value="1"/>
</dbReference>
<dbReference type="SUPFAM" id="SSF51246">
    <property type="entry name" value="Rudiment single hybrid motif"/>
    <property type="match status" value="1"/>
</dbReference>
<evidence type="ECO:0000256" key="14">
    <source>
        <dbReference type="PROSITE-ProRule" id="PRU00409"/>
    </source>
</evidence>
<proteinExistence type="predicted"/>
<name>A0AAV8UP66_9RHOD</name>
<dbReference type="Pfam" id="PF02786">
    <property type="entry name" value="CPSase_L_D2"/>
    <property type="match status" value="1"/>
</dbReference>
<evidence type="ECO:0000259" key="16">
    <source>
        <dbReference type="PROSITE" id="PS50975"/>
    </source>
</evidence>
<dbReference type="EMBL" id="JAMWBK010000008">
    <property type="protein sequence ID" value="KAJ8902947.1"/>
    <property type="molecule type" value="Genomic_DNA"/>
</dbReference>
<feature type="domain" description="Lipoyl-binding" evidence="15">
    <location>
        <begin position="639"/>
        <end position="713"/>
    </location>
</feature>
<dbReference type="CDD" id="cd06850">
    <property type="entry name" value="biotinyl_domain"/>
    <property type="match status" value="1"/>
</dbReference>
<dbReference type="PROSITE" id="PS50968">
    <property type="entry name" value="BIOTINYL_LIPOYL"/>
    <property type="match status" value="1"/>
</dbReference>
<dbReference type="PROSITE" id="PS50980">
    <property type="entry name" value="COA_CT_NTER"/>
    <property type="match status" value="1"/>
</dbReference>
<comment type="cofactor">
    <cofactor evidence="1">
        <name>biotin</name>
        <dbReference type="ChEBI" id="CHEBI:57586"/>
    </cofactor>
</comment>
<dbReference type="InterPro" id="IPR049076">
    <property type="entry name" value="ACCA"/>
</dbReference>
<dbReference type="FunFam" id="3.40.50.20:FF:000005">
    <property type="entry name" value="acetyl-CoA carboxylase isoform X2"/>
    <property type="match status" value="1"/>
</dbReference>
<dbReference type="GO" id="GO:0004075">
    <property type="term" value="F:biotin carboxylase activity"/>
    <property type="evidence" value="ECO:0007669"/>
    <property type="project" value="UniProtKB-EC"/>
</dbReference>
<feature type="domain" description="CoA carboxyltransferase C-terminal" evidence="19">
    <location>
        <begin position="1825"/>
        <end position="2145"/>
    </location>
</feature>
<dbReference type="SUPFAM" id="SSF52096">
    <property type="entry name" value="ClpP/crotonase"/>
    <property type="match status" value="2"/>
</dbReference>
<evidence type="ECO:0000256" key="12">
    <source>
        <dbReference type="ARBA" id="ARBA00048065"/>
    </source>
</evidence>
<dbReference type="Proteomes" id="UP001157974">
    <property type="component" value="Unassembled WGS sequence"/>
</dbReference>
<dbReference type="InterPro" id="IPR011761">
    <property type="entry name" value="ATP-grasp"/>
</dbReference>
<dbReference type="InterPro" id="IPR005481">
    <property type="entry name" value="BC-like_N"/>
</dbReference>
<sequence>MDAYEKYVTDRGGKRVIRKILIANNGIAAVKAIRSIRRWSYEEFADERLVSFTVMATPEDVAANAEFVRLADTLVSVPGGSNNKNYANVDLIADIAERFHCDAVWAGWGHASENPKLPRTLKRMGIAFMGPGADAMYALGDKVASTILAQSAQVPTVSWSGDGLRVRYQEQMCVPDDIFRKACVEDEANAVSVSSRIGYPLMIKASEGGGGKGIRTVRNEAGVPDAYRQVCSEVPGSPVFIMRMIQNARHLEVQVVADEYGEALALYGRDCSVQRRHQKIIEEGPVIAAAPEVWKKLEQAAVRLAREVGYVGAGTVEYLYTGDEDGGQFYFLELNPRLQVEHPVTEWITNINLPALQLQIAMGIPLGQTRDVLSLFCLPEEKRGVSLANFEPRPPRGHVIACRVTAENPDEGFQPTSGGIQELTFRNTPNVWGYFSVGASGGVHEFSDSQFGHLFAWGEDREASRRAMVLALKELSIRGDIRTTVEYLVRLLELDDFRENRITTTWLDMLIAQRIETRKPESAVAVVCAALCWARAFFEGEEKKTIEALERGQPPSLSPSLIGTSLELIYEDVKYSMKLSRAAPTVFRVRMNGSSLLGTVRPLSDGGNIVLLDGKSHVAYVREEGGGLLMVLDGMTCLFPREYDPTTLCTTVNGKLVRFLVQDGAHVDKDTAFAELEVMKMYLSLTTPEAGRLQLVMSEGSVVSVGDVLARLELEDPSKVRRTIKFEDRLPEMSMPEELGSKPHQRFRAAVRELRLLLAGYDADGDAVQSFVELADDPNVLKGELQEALSEGAGRIPTALCSELEAALNSMEKNGAIGTEDVYKTTAKLIQILEDKGIKADETPAGNTRMVLERYNHSGGLKATVISELLEQYVIATEKPFSLGKREDEVLFDLREAYRNDFRKVVDIVISHMHLARKTDVTLALLNYISSSGLLEHERTRACCDELSKFFSPLYADVALRSRLMLAEFQRPQLKEKWDIAIAVLEEVLASDSVAARQLAIAKHEDTPELELLACFLLPAPGNLLKAAERERRILKDRPDALLIAAEVYISRAYRAYEIDNLLVERDEAKGFLRAQWMFQFMRHRAYFQQSPLEVVLGAIRPGGISSYDSADDLEKLEQTVGAQYTGKDGMGLGEGPLRFGMLAAFSSVESMSEGIDRLLEVYETESKDSPQGPVNLLTIIVRAPQFEGAASKNGNRESEASTLESTQETQISLYLTGLWRQAPQERITAVNRCGIKSITYVVAPEDEFESNPGLFTLKVRDNFTEDTIYRHIDPPMAFQLELARLVNFDIQRFNYPNRLIHIFFGENNGTKPDKSESSAKAGDKDARFFVRAVIQHAAVFSTASDALVAIPEAEKTFVEALDALELGRCDPRFRHADLNHIFLNLVKEIDVNVDDVDAICRRLFLRYAQRCWKLRVFTVEVRVAGALRSHHGAAPLRFLLYNPTGHSLRVEGYKEELDSLTSTPILKSLRSDRKEYGHLHDRPALEPYQIMDRLRRKRVVAQTLETTYVYDFQHIFSRALQERWKLYSQSRLRGGFRRDKVPAKHLKVVELVLDEEGVLKPMERPTGLNDHGIVVWRYTLYTPEFPGGRDVIIIANDITFMSGSFGPKEDAAFERASRLAREEGIPRIYIAANSGARIGIADEIRKEFNVRWVNEEDPTKGFTDLYLDKDDLSKFAETARFDENGNLTDVIGASEGLCVENLMGSALIARETSIAYNETFTLTYVTARSVGIGAYLVRLGQRVIQRESNAPIILTGFNALNKVLGRSVYASNEQLGGVKIMSPNGVTHQVVKDDVEGVRSILDWLSFVPSSKNGRLPIVEPLDPIDRGVTYSPSRGMPYDPRLLICGNGVETGIFDKGSWIETVSGWAKTVVTGRARLGGIPLGIIAVEARTVEKTSPADPASPETRERVEQQAGQVWFPDSSHKTAQAILDMNREGLPLFVVANWRGFSGGMRDMFDEVLKFGSLIVDALSEYKQPVFVYIPPGGELRGGAWVVVDTNINPEMIEMYADGSSRGGVLEPEGTVEVKYRRRDLFKTMQRLDPKLKELHARLGSENDGKESSSYSVPNENLRQSIRDAIAAREAELLPVYKQIAIKFVDLHDTPGRMVAKKAVKKIVACTEARSFFYWRLQRRLAEQRIKKQIGDSEPSLTGREIDSLLRRWADQSGVFEGSMYDEDDQTVFQWLEDSEEQINMRVDTVREGAVATRTADMVKTSSSGVIAGLETALAQMDDEQRKEFESRLQRTLHSVGSTSTHESASKTIAGLLSRLRLYSHSSDMS</sequence>
<comment type="caution">
    <text evidence="20">The sequence shown here is derived from an EMBL/GenBank/DDBJ whole genome shotgun (WGS) entry which is preliminary data.</text>
</comment>
<dbReference type="PROSITE" id="PS50989">
    <property type="entry name" value="COA_CT_CTER"/>
    <property type="match status" value="1"/>
</dbReference>
<dbReference type="GO" id="GO:0006633">
    <property type="term" value="P:fatty acid biosynthetic process"/>
    <property type="evidence" value="ECO:0007669"/>
    <property type="project" value="UniProtKB-KW"/>
</dbReference>
<evidence type="ECO:0000256" key="1">
    <source>
        <dbReference type="ARBA" id="ARBA00001953"/>
    </source>
</evidence>
<keyword evidence="7 14" id="KW-0067">ATP-binding</keyword>
<evidence type="ECO:0000256" key="5">
    <source>
        <dbReference type="ARBA" id="ARBA00022741"/>
    </source>
</evidence>
<dbReference type="Gene3D" id="2.40.460.10">
    <property type="entry name" value="Biotin dependent carboxylase carboxyltransferase"/>
    <property type="match status" value="1"/>
</dbReference>
<keyword evidence="21" id="KW-1185">Reference proteome</keyword>
<dbReference type="InterPro" id="IPR013815">
    <property type="entry name" value="ATP_grasp_subdomain_1"/>
</dbReference>
<feature type="domain" description="ATP-grasp" evidence="16">
    <location>
        <begin position="166"/>
        <end position="362"/>
    </location>
</feature>
<dbReference type="GO" id="GO:0046872">
    <property type="term" value="F:metal ion binding"/>
    <property type="evidence" value="ECO:0007669"/>
    <property type="project" value="InterPro"/>
</dbReference>
<comment type="pathway">
    <text evidence="2">Lipid metabolism; malonyl-CoA biosynthesis; malonyl-CoA from acetyl-CoA: step 1/1.</text>
</comment>
<feature type="domain" description="CoA carboxyltransferase N-terminal" evidence="18">
    <location>
        <begin position="1488"/>
        <end position="1821"/>
    </location>
</feature>
<evidence type="ECO:0000256" key="8">
    <source>
        <dbReference type="ARBA" id="ARBA00023098"/>
    </source>
</evidence>
<dbReference type="Pfam" id="PF08326">
    <property type="entry name" value="ACC_central"/>
    <property type="match status" value="1"/>
</dbReference>
<dbReference type="Gene3D" id="3.30.1490.20">
    <property type="entry name" value="ATP-grasp fold, A domain"/>
    <property type="match status" value="1"/>
</dbReference>
<evidence type="ECO:0000256" key="3">
    <source>
        <dbReference type="ARBA" id="ARBA00022516"/>
    </source>
</evidence>
<reference evidence="20 21" key="1">
    <citation type="journal article" date="2023" name="Nat. Commun.">
        <title>Origin of minicircular mitochondrial genomes in red algae.</title>
        <authorList>
            <person name="Lee Y."/>
            <person name="Cho C.H."/>
            <person name="Lee Y.M."/>
            <person name="Park S.I."/>
            <person name="Yang J.H."/>
            <person name="West J.A."/>
            <person name="Bhattacharya D."/>
            <person name="Yoon H.S."/>
        </authorList>
    </citation>
    <scope>NUCLEOTIDE SEQUENCE [LARGE SCALE GENOMIC DNA]</scope>
    <source>
        <strain evidence="20 21">CCMP1338</strain>
        <tissue evidence="20">Whole cell</tissue>
    </source>
</reference>
<dbReference type="PANTHER" id="PTHR45728">
    <property type="entry name" value="ACETYL-COA CARBOXYLASE, ISOFORM A"/>
    <property type="match status" value="1"/>
</dbReference>
<dbReference type="InterPro" id="IPR016185">
    <property type="entry name" value="PreATP-grasp_dom_sf"/>
</dbReference>
<dbReference type="InterPro" id="IPR029045">
    <property type="entry name" value="ClpP/crotonase-like_dom_sf"/>
</dbReference>
<dbReference type="InterPro" id="IPR011054">
    <property type="entry name" value="Rudment_hybrid_motif"/>
</dbReference>
<dbReference type="Pfam" id="PF00364">
    <property type="entry name" value="Biotin_lipoyl"/>
    <property type="match status" value="1"/>
</dbReference>
<dbReference type="SUPFAM" id="SSF56059">
    <property type="entry name" value="Glutathione synthetase ATP-binding domain-like"/>
    <property type="match status" value="1"/>
</dbReference>
<evidence type="ECO:0000256" key="10">
    <source>
        <dbReference type="ARBA" id="ARBA00023267"/>
    </source>
</evidence>
<evidence type="ECO:0000256" key="13">
    <source>
        <dbReference type="ARBA" id="ARBA00048600"/>
    </source>
</evidence>
<keyword evidence="10" id="KW-0092">Biotin</keyword>
<evidence type="ECO:0000313" key="20">
    <source>
        <dbReference type="EMBL" id="KAJ8902947.1"/>
    </source>
</evidence>
<evidence type="ECO:0000259" key="19">
    <source>
        <dbReference type="PROSITE" id="PS50989"/>
    </source>
</evidence>
<dbReference type="FunFam" id="3.90.226.10:FF:000010">
    <property type="entry name" value="acetyl-CoA carboxylase isoform X2"/>
    <property type="match status" value="1"/>
</dbReference>
<feature type="domain" description="Biotin carboxylation" evidence="17">
    <location>
        <begin position="16"/>
        <end position="512"/>
    </location>
</feature>
<dbReference type="InterPro" id="IPR000089">
    <property type="entry name" value="Biotin_lipoyl"/>
</dbReference>
<dbReference type="Gene3D" id="3.90.226.10">
    <property type="entry name" value="2-enoyl-CoA Hydratase, Chain A, domain 1"/>
    <property type="match status" value="2"/>
</dbReference>
<dbReference type="PROSITE" id="PS50979">
    <property type="entry name" value="BC"/>
    <property type="match status" value="1"/>
</dbReference>
<dbReference type="GO" id="GO:0003989">
    <property type="term" value="F:acetyl-CoA carboxylase activity"/>
    <property type="evidence" value="ECO:0007669"/>
    <property type="project" value="UniProtKB-EC"/>
</dbReference>
<dbReference type="Pfam" id="PF02785">
    <property type="entry name" value="Biotin_carb_C"/>
    <property type="match status" value="1"/>
</dbReference>
<organism evidence="20 21">
    <name type="scientific">Rhodosorus marinus</name>
    <dbReference type="NCBI Taxonomy" id="101924"/>
    <lineage>
        <taxon>Eukaryota</taxon>
        <taxon>Rhodophyta</taxon>
        <taxon>Stylonematophyceae</taxon>
        <taxon>Stylonematales</taxon>
        <taxon>Stylonemataceae</taxon>
        <taxon>Rhodosorus</taxon>
    </lineage>
</organism>
<keyword evidence="5 14" id="KW-0547">Nucleotide-binding</keyword>
<evidence type="ECO:0000256" key="4">
    <source>
        <dbReference type="ARBA" id="ARBA00022598"/>
    </source>
</evidence>
<dbReference type="SUPFAM" id="SSF52440">
    <property type="entry name" value="PreATP-grasp domain"/>
    <property type="match status" value="1"/>
</dbReference>
<dbReference type="GO" id="GO:0005524">
    <property type="term" value="F:ATP binding"/>
    <property type="evidence" value="ECO:0007669"/>
    <property type="project" value="UniProtKB-UniRule"/>
</dbReference>
<dbReference type="SUPFAM" id="SSF51230">
    <property type="entry name" value="Single hybrid motif"/>
    <property type="match status" value="1"/>
</dbReference>
<gene>
    <name evidence="20" type="ORF">NDN08_006265</name>
</gene>
<keyword evidence="6" id="KW-0276">Fatty acid metabolism</keyword>
<evidence type="ECO:0000256" key="7">
    <source>
        <dbReference type="ARBA" id="ARBA00022840"/>
    </source>
</evidence>
<dbReference type="Gene3D" id="3.90.1770.10">
    <property type="entry name" value="PreATP-grasp domain"/>
    <property type="match status" value="1"/>
</dbReference>
<dbReference type="InterPro" id="IPR011763">
    <property type="entry name" value="COA_CT_C"/>
</dbReference>
<dbReference type="PROSITE" id="PS50975">
    <property type="entry name" value="ATP_GRASP"/>
    <property type="match status" value="1"/>
</dbReference>
<comment type="catalytic activity">
    <reaction evidence="13">
        <text>N(6)-biotinyl-L-lysyl-[protein] + hydrogencarbonate + ATP = N(6)-carboxybiotinyl-L-lysyl-[protein] + ADP + phosphate + H(+)</text>
        <dbReference type="Rhea" id="RHEA:13501"/>
        <dbReference type="Rhea" id="RHEA-COMP:10505"/>
        <dbReference type="Rhea" id="RHEA-COMP:10506"/>
        <dbReference type="ChEBI" id="CHEBI:15378"/>
        <dbReference type="ChEBI" id="CHEBI:17544"/>
        <dbReference type="ChEBI" id="CHEBI:30616"/>
        <dbReference type="ChEBI" id="CHEBI:43474"/>
        <dbReference type="ChEBI" id="CHEBI:83144"/>
        <dbReference type="ChEBI" id="CHEBI:83145"/>
        <dbReference type="ChEBI" id="CHEBI:456216"/>
        <dbReference type="EC" id="6.3.4.14"/>
    </reaction>
</comment>
<evidence type="ECO:0000256" key="6">
    <source>
        <dbReference type="ARBA" id="ARBA00022832"/>
    </source>
</evidence>
<evidence type="ECO:0000259" key="18">
    <source>
        <dbReference type="PROSITE" id="PS50980"/>
    </source>
</evidence>
<dbReference type="InterPro" id="IPR005479">
    <property type="entry name" value="CPAse_ATP-bd"/>
</dbReference>
<keyword evidence="9" id="KW-0275">Fatty acid biosynthesis</keyword>
<dbReference type="InterPro" id="IPR011053">
    <property type="entry name" value="Single_hybrid_motif"/>
</dbReference>
<evidence type="ECO:0000313" key="21">
    <source>
        <dbReference type="Proteomes" id="UP001157974"/>
    </source>
</evidence>
<dbReference type="SMART" id="SM00878">
    <property type="entry name" value="Biotin_carb_C"/>
    <property type="match status" value="1"/>
</dbReference>
<keyword evidence="3" id="KW-0444">Lipid biosynthesis</keyword>
<evidence type="ECO:0000259" key="15">
    <source>
        <dbReference type="PROSITE" id="PS50968"/>
    </source>
</evidence>